<reference evidence="2 5" key="3">
    <citation type="submission" date="2019-09" db="EMBL/GenBank/DDBJ databases">
        <title>The hologenome of the rock-dwelling lichen Lasallia pustulata.</title>
        <authorList>
            <person name="Greshake Tzovaras B."/>
            <person name="Segers F."/>
            <person name="Bicker A."/>
            <person name="Dal Grande F."/>
            <person name="Otte J."/>
            <person name="Hankeln T."/>
            <person name="Schmitt I."/>
            <person name="Ebersberger I."/>
        </authorList>
    </citation>
    <scope>NUCLEOTIDE SEQUENCE [LARGE SCALE GENOMIC DNA]</scope>
    <source>
        <strain evidence="2">A1-1</strain>
    </source>
</reference>
<keyword evidence="4" id="KW-1185">Reference proteome</keyword>
<dbReference type="OrthoDB" id="10264306at2759"/>
<reference evidence="4" key="2">
    <citation type="submission" date="2017-03" db="EMBL/GenBank/DDBJ databases">
        <authorList>
            <person name="Sharma R."/>
            <person name="Thines M."/>
        </authorList>
    </citation>
    <scope>NUCLEOTIDE SEQUENCE [LARGE SCALE GENOMIC DNA]</scope>
</reference>
<dbReference type="InterPro" id="IPR015424">
    <property type="entry name" value="PyrdxlP-dep_Trfase"/>
</dbReference>
<dbReference type="SUPFAM" id="SSF141673">
    <property type="entry name" value="MOSC N-terminal domain-like"/>
    <property type="match status" value="1"/>
</dbReference>
<evidence type="ECO:0000313" key="2">
    <source>
        <dbReference type="EMBL" id="KAA6412380.1"/>
    </source>
</evidence>
<dbReference type="EMBL" id="FWEW01000945">
    <property type="protein sequence ID" value="SLM36180.1"/>
    <property type="molecule type" value="Genomic_DNA"/>
</dbReference>
<dbReference type="GO" id="GO:0043545">
    <property type="term" value="P:molybdopterin cofactor metabolic process"/>
    <property type="evidence" value="ECO:0007669"/>
    <property type="project" value="TreeGrafter"/>
</dbReference>
<gene>
    <name evidence="2" type="ORF">FRX48_03370</name>
</gene>
<dbReference type="AlphaFoldDB" id="A0A1W5CZI4"/>
<protein>
    <submittedName>
        <fullName evidence="2">PLP-dependent transferase</fullName>
    </submittedName>
    <submittedName>
        <fullName evidence="3">Pyridoxal phosphate-dependent transferase, major region, subdomain 2</fullName>
    </submittedName>
</protein>
<name>A0A1W5CZI4_9LECA</name>
<dbReference type="PANTHER" id="PTHR14237:SF80">
    <property type="entry name" value="MOLYBDENUM COFACTOR SULFURASE"/>
    <property type="match status" value="1"/>
</dbReference>
<evidence type="ECO:0000259" key="1">
    <source>
        <dbReference type="Pfam" id="PF00266"/>
    </source>
</evidence>
<proteinExistence type="predicted"/>
<dbReference type="Gene3D" id="3.40.640.10">
    <property type="entry name" value="Type I PLP-dependent aspartate aminotransferase-like (Major domain)"/>
    <property type="match status" value="1"/>
</dbReference>
<evidence type="ECO:0000313" key="3">
    <source>
        <dbReference type="EMBL" id="SLM36180.1"/>
    </source>
</evidence>
<reference evidence="3" key="1">
    <citation type="submission" date="2017-03" db="EMBL/GenBank/DDBJ databases">
        <authorList>
            <person name="Afonso C.L."/>
            <person name="Miller P.J."/>
            <person name="Scott M.A."/>
            <person name="Spackman E."/>
            <person name="Goraichik I."/>
            <person name="Dimitrov K.M."/>
            <person name="Suarez D.L."/>
            <person name="Swayne D.E."/>
        </authorList>
    </citation>
    <scope>NUCLEOTIDE SEQUENCE [LARGE SCALE GENOMIC DNA]</scope>
</reference>
<dbReference type="SUPFAM" id="SSF53383">
    <property type="entry name" value="PLP-dependent transferases"/>
    <property type="match status" value="1"/>
</dbReference>
<dbReference type="PANTHER" id="PTHR14237">
    <property type="entry name" value="MOLYBDOPTERIN COFACTOR SULFURASE MOSC"/>
    <property type="match status" value="1"/>
</dbReference>
<sequence>MNLTPIPLIALESRSTLFSAVRRILLSLSRDSKSTDLSQGVTYLDHAGTTLYAKSLVEQFSKDLTTNLLGNPHSASPSSKLSTHRVEDVRARVLRFFKANQNEFDVVFVANATAGIKLVGEAFRDYGLNAEPQHQSGFRYSYHKDAHTSLVGVRELATAGSRCFTSNEAVDRWIIGRNLEQTRLVREHGLFAYPAQSNLDGRRLPLDWPSRLRKSQDPRRRNIYTLLDASAYVSTAQLDLSDVECAPDFTVLSFYKIFGFPDLGALIVRKEAGHMLRRRRYFGGGTVDMVISMKATWHVKKEDTLHDQLEDGTLPFHNIIALGCALDVHERLYGSVDAISKHTSKLAEVLHDKLSYLQHANGTPVCEIYKDPGSTYGDSKTQGAIVAFNVRNSQGGWIGKSKVEELAIQHGIHLRTGGVCNPGGIATELDLEPWEMRRNFAEGMRCGDDLDVICGKPTGVVRVSLGAMSNLRDVETFVDFMNNNWVENCQPLLMTPTLGWPQSMSEQHSFVQGLKVFPIEGCCDWKIPISTTWEVKQHGLAWNHEWCLVRPRGKYALDPRLYPRIAFIQPSLHVKEGILEISVECIGLGSTTRPRELTVPLWESPPAHVEEMERGPYRAADPYLSIQYEDFFTSVVGSPCTLARYPDPRRKDLSEPLQREAPRSWRRKRAPERPCMLSVANQVGELGEAKISINLSSVPLPLPDPQSWQFLKIGRHYFQVVESSPSYKRALRNSSAPHREIRRLISPGDVSLTAQYATIRVGDRVEIVSESAIARGKPAGRQSVLSGPCIQSECLPGHGSMTFPMLERTPGRESEIGRSFSMGGPLWQELRV</sequence>
<feature type="domain" description="Aminotransferase class V" evidence="1">
    <location>
        <begin position="42"/>
        <end position="477"/>
    </location>
</feature>
<dbReference type="EMBL" id="VXIT01000005">
    <property type="protein sequence ID" value="KAA6412380.1"/>
    <property type="molecule type" value="Genomic_DNA"/>
</dbReference>
<dbReference type="Proteomes" id="UP000192927">
    <property type="component" value="Unassembled WGS sequence"/>
</dbReference>
<dbReference type="GO" id="GO:0008265">
    <property type="term" value="F:molybdenum cofactor sulfurtransferase activity"/>
    <property type="evidence" value="ECO:0007669"/>
    <property type="project" value="TreeGrafter"/>
</dbReference>
<organism evidence="3 4">
    <name type="scientific">Lasallia pustulata</name>
    <dbReference type="NCBI Taxonomy" id="136370"/>
    <lineage>
        <taxon>Eukaryota</taxon>
        <taxon>Fungi</taxon>
        <taxon>Dikarya</taxon>
        <taxon>Ascomycota</taxon>
        <taxon>Pezizomycotina</taxon>
        <taxon>Lecanoromycetes</taxon>
        <taxon>OSLEUM clade</taxon>
        <taxon>Umbilicariomycetidae</taxon>
        <taxon>Umbilicariales</taxon>
        <taxon>Umbilicariaceae</taxon>
        <taxon>Lasallia</taxon>
    </lineage>
</organism>
<dbReference type="InterPro" id="IPR015421">
    <property type="entry name" value="PyrdxlP-dep_Trfase_major"/>
</dbReference>
<evidence type="ECO:0000313" key="4">
    <source>
        <dbReference type="Proteomes" id="UP000192927"/>
    </source>
</evidence>
<dbReference type="Pfam" id="PF00266">
    <property type="entry name" value="Aminotran_5"/>
    <property type="match status" value="1"/>
</dbReference>
<dbReference type="InterPro" id="IPR000192">
    <property type="entry name" value="Aminotrans_V_dom"/>
</dbReference>
<keyword evidence="3" id="KW-0808">Transferase</keyword>
<evidence type="ECO:0000313" key="5">
    <source>
        <dbReference type="Proteomes" id="UP000324767"/>
    </source>
</evidence>
<accession>A0A1W5CZI4</accession>
<dbReference type="Proteomes" id="UP000324767">
    <property type="component" value="Unassembled WGS sequence"/>
</dbReference>